<name>A0A6M5CFE0_ENCFO</name>
<accession>A0A6M5CFE0</accession>
<dbReference type="Pfam" id="PF03392">
    <property type="entry name" value="OS-D"/>
    <property type="match status" value="1"/>
</dbReference>
<feature type="chain" id="PRO_5027116306" evidence="1">
    <location>
        <begin position="23"/>
        <end position="94"/>
    </location>
</feature>
<dbReference type="PANTHER" id="PTHR11257:SF13">
    <property type="entry name" value="GEO07322P1"/>
    <property type="match status" value="1"/>
</dbReference>
<proteinExistence type="evidence at transcript level"/>
<protein>
    <submittedName>
        <fullName evidence="2">Chemosensory protein 7</fullName>
    </submittedName>
</protein>
<dbReference type="Gene3D" id="1.10.2080.10">
    <property type="entry name" value="Insect odorant-binding protein A10/Ejaculatory bulb-specific protein 3"/>
    <property type="match status" value="1"/>
</dbReference>
<evidence type="ECO:0000256" key="1">
    <source>
        <dbReference type="SAM" id="SignalP"/>
    </source>
</evidence>
<feature type="signal peptide" evidence="1">
    <location>
        <begin position="1"/>
        <end position="22"/>
    </location>
</feature>
<sequence length="94" mass="10766">MDKRMCWLALCWWLGGCSNLDGGNDKAGLSTAGTADGYLWPKPNTYTTRWDKVNLDEILGSKRLLQHYFNCLVNKGPCPPDGRELKRECWFRVL</sequence>
<evidence type="ECO:0000313" key="2">
    <source>
        <dbReference type="EMBL" id="QJT73566.1"/>
    </source>
</evidence>
<dbReference type="AlphaFoldDB" id="A0A6M5CFE0"/>
<dbReference type="PANTHER" id="PTHR11257">
    <property type="entry name" value="CHEMOSENSORY PROTEIN-RELATED"/>
    <property type="match status" value="1"/>
</dbReference>
<dbReference type="InterPro" id="IPR036682">
    <property type="entry name" value="OS_D_A10/PebIII_sf"/>
</dbReference>
<organism evidence="2">
    <name type="scientific">Encarsia formosa</name>
    <name type="common">Whitefly parasite</name>
    <dbReference type="NCBI Taxonomy" id="32400"/>
    <lineage>
        <taxon>Eukaryota</taxon>
        <taxon>Metazoa</taxon>
        <taxon>Ecdysozoa</taxon>
        <taxon>Arthropoda</taxon>
        <taxon>Hexapoda</taxon>
        <taxon>Insecta</taxon>
        <taxon>Pterygota</taxon>
        <taxon>Neoptera</taxon>
        <taxon>Endopterygota</taxon>
        <taxon>Hymenoptera</taxon>
        <taxon>Apocrita</taxon>
        <taxon>Proctotrupomorpha</taxon>
        <taxon>Chalcidoidea</taxon>
        <taxon>Aphelinidae</taxon>
        <taxon>Coccophaginae</taxon>
        <taxon>Encarsia</taxon>
    </lineage>
</organism>
<reference evidence="2" key="1">
    <citation type="submission" date="2019-12" db="EMBL/GenBank/DDBJ databases">
        <title>Expression Analysis and Functional Verification of Chemosensory Protein in Encarsia formosa.</title>
        <authorList>
            <person name="Wang K."/>
        </authorList>
    </citation>
    <scope>NUCLEOTIDE SEQUENCE</scope>
</reference>
<dbReference type="EMBL" id="MN830266">
    <property type="protein sequence ID" value="QJT73566.1"/>
    <property type="molecule type" value="mRNA"/>
</dbReference>
<dbReference type="InterPro" id="IPR005055">
    <property type="entry name" value="A10/PebIII"/>
</dbReference>
<dbReference type="PROSITE" id="PS51257">
    <property type="entry name" value="PROKAR_LIPOPROTEIN"/>
    <property type="match status" value="1"/>
</dbReference>
<keyword evidence="1" id="KW-0732">Signal</keyword>
<dbReference type="SUPFAM" id="SSF100910">
    <property type="entry name" value="Chemosensory protein Csp2"/>
    <property type="match status" value="1"/>
</dbReference>